<dbReference type="SUPFAM" id="SSF50494">
    <property type="entry name" value="Trypsin-like serine proteases"/>
    <property type="match status" value="1"/>
</dbReference>
<sequence length="228" mass="24364">MNEADYLRFSGAGVLICQTDMGTIERGAAAWLIGARDLVVLNAHNFVDKQLRPTRPVSDCYFQIGEESGAFEPESLKLGADVATKALHITDDWALLRLAQPLSERITPQPPPDAADVATGPAPLAVTMVSPAGHSNSTLATSAEACEIRQIDPPSEGGVRRARHNCNDGYGGSGSGLFTQDGKLIALHSASLDMNQRRPFDMEAHYGSALLFEGALLEAIRKELAARP</sequence>
<keyword evidence="1" id="KW-0645">Protease</keyword>
<gene>
    <name evidence="1" type="ORF">V3H18_15250</name>
</gene>
<evidence type="ECO:0000313" key="1">
    <source>
        <dbReference type="EMBL" id="MEF3367889.1"/>
    </source>
</evidence>
<accession>A0ABU7XKH5</accession>
<dbReference type="GO" id="GO:0008233">
    <property type="term" value="F:peptidase activity"/>
    <property type="evidence" value="ECO:0007669"/>
    <property type="project" value="UniProtKB-KW"/>
</dbReference>
<protein>
    <submittedName>
        <fullName evidence="1">Serine protease</fullName>
    </submittedName>
</protein>
<dbReference type="InterPro" id="IPR009003">
    <property type="entry name" value="Peptidase_S1_PA"/>
</dbReference>
<organism evidence="1 2">
    <name type="scientific">Methylocystis borbori</name>
    <dbReference type="NCBI Taxonomy" id="3118750"/>
    <lineage>
        <taxon>Bacteria</taxon>
        <taxon>Pseudomonadati</taxon>
        <taxon>Pseudomonadota</taxon>
        <taxon>Alphaproteobacteria</taxon>
        <taxon>Hyphomicrobiales</taxon>
        <taxon>Methylocystaceae</taxon>
        <taxon>Methylocystis</taxon>
    </lineage>
</organism>
<dbReference type="Proteomes" id="UP001350748">
    <property type="component" value="Unassembled WGS sequence"/>
</dbReference>
<comment type="caution">
    <text evidence="1">The sequence shown here is derived from an EMBL/GenBank/DDBJ whole genome shotgun (WGS) entry which is preliminary data.</text>
</comment>
<evidence type="ECO:0000313" key="2">
    <source>
        <dbReference type="Proteomes" id="UP001350748"/>
    </source>
</evidence>
<proteinExistence type="predicted"/>
<name>A0ABU7XKH5_9HYPH</name>
<dbReference type="EMBL" id="JAZHYN010000064">
    <property type="protein sequence ID" value="MEF3367889.1"/>
    <property type="molecule type" value="Genomic_DNA"/>
</dbReference>
<dbReference type="GO" id="GO:0006508">
    <property type="term" value="P:proteolysis"/>
    <property type="evidence" value="ECO:0007669"/>
    <property type="project" value="UniProtKB-KW"/>
</dbReference>
<keyword evidence="1" id="KW-0378">Hydrolase</keyword>
<reference evidence="1 2" key="1">
    <citation type="submission" date="2024-02" db="EMBL/GenBank/DDBJ databases">
        <authorList>
            <person name="Grouzdev D."/>
        </authorList>
    </citation>
    <scope>NUCLEOTIDE SEQUENCE [LARGE SCALE GENOMIC DNA]</scope>
    <source>
        <strain evidence="1 2">9N</strain>
    </source>
</reference>
<dbReference type="RefSeq" id="WP_332082923.1">
    <property type="nucleotide sequence ID" value="NZ_JAZHYN010000064.1"/>
</dbReference>
<keyword evidence="2" id="KW-1185">Reference proteome</keyword>
<dbReference type="Pfam" id="PF13365">
    <property type="entry name" value="Trypsin_2"/>
    <property type="match status" value="1"/>
</dbReference>